<dbReference type="EMBL" id="ANIY01003441">
    <property type="protein sequence ID" value="ETP35372.1"/>
    <property type="molecule type" value="Genomic_DNA"/>
</dbReference>
<evidence type="ECO:0000313" key="2">
    <source>
        <dbReference type="EMBL" id="ETP35372.1"/>
    </source>
</evidence>
<comment type="caution">
    <text evidence="2">The sequence shown here is derived from an EMBL/GenBank/DDBJ whole genome shotgun (WGS) entry which is preliminary data.</text>
</comment>
<organism evidence="2 3">
    <name type="scientific">Phytophthora nicotianae P10297</name>
    <dbReference type="NCBI Taxonomy" id="1317064"/>
    <lineage>
        <taxon>Eukaryota</taxon>
        <taxon>Sar</taxon>
        <taxon>Stramenopiles</taxon>
        <taxon>Oomycota</taxon>
        <taxon>Peronosporomycetes</taxon>
        <taxon>Peronosporales</taxon>
        <taxon>Peronosporaceae</taxon>
        <taxon>Phytophthora</taxon>
    </lineage>
</organism>
<evidence type="ECO:0000256" key="1">
    <source>
        <dbReference type="SAM" id="MobiDB-lite"/>
    </source>
</evidence>
<proteinExistence type="predicted"/>
<name>W2YKN7_PHYNI</name>
<reference evidence="2 3" key="1">
    <citation type="submission" date="2013-11" db="EMBL/GenBank/DDBJ databases">
        <title>The Genome Sequence of Phytophthora parasitica P10297.</title>
        <authorList>
            <consortium name="The Broad Institute Genomics Platform"/>
            <person name="Russ C."/>
            <person name="Tyler B."/>
            <person name="Panabieres F."/>
            <person name="Shan W."/>
            <person name="Tripathy S."/>
            <person name="Grunwald N."/>
            <person name="Machado M."/>
            <person name="Johnson C.S."/>
            <person name="Walker B."/>
            <person name="Young S.K."/>
            <person name="Zeng Q."/>
            <person name="Gargeya S."/>
            <person name="Fitzgerald M."/>
            <person name="Haas B."/>
            <person name="Abouelleil A."/>
            <person name="Allen A.W."/>
            <person name="Alvarado L."/>
            <person name="Arachchi H.M."/>
            <person name="Berlin A.M."/>
            <person name="Chapman S.B."/>
            <person name="Gainer-Dewar J."/>
            <person name="Goldberg J."/>
            <person name="Griggs A."/>
            <person name="Gujja S."/>
            <person name="Hansen M."/>
            <person name="Howarth C."/>
            <person name="Imamovic A."/>
            <person name="Ireland A."/>
            <person name="Larimer J."/>
            <person name="McCowan C."/>
            <person name="Murphy C."/>
            <person name="Pearson M."/>
            <person name="Poon T.W."/>
            <person name="Priest M."/>
            <person name="Roberts A."/>
            <person name="Saif S."/>
            <person name="Shea T."/>
            <person name="Sisk P."/>
            <person name="Sykes S."/>
            <person name="Wortman J."/>
            <person name="Nusbaum C."/>
            <person name="Birren B."/>
        </authorList>
    </citation>
    <scope>NUCLEOTIDE SEQUENCE [LARGE SCALE GENOMIC DNA]</scope>
    <source>
        <strain evidence="2 3">P10297</strain>
    </source>
</reference>
<evidence type="ECO:0000313" key="3">
    <source>
        <dbReference type="Proteomes" id="UP000018948"/>
    </source>
</evidence>
<dbReference type="AlphaFoldDB" id="W2YKN7"/>
<protein>
    <submittedName>
        <fullName evidence="2">Uncharacterized protein</fullName>
    </submittedName>
</protein>
<accession>W2YKN7</accession>
<gene>
    <name evidence="2" type="ORF">F442_16403</name>
</gene>
<dbReference type="OrthoDB" id="121299at2759"/>
<feature type="region of interest" description="Disordered" evidence="1">
    <location>
        <begin position="1"/>
        <end position="57"/>
    </location>
</feature>
<feature type="compositionally biased region" description="Low complexity" evidence="1">
    <location>
        <begin position="38"/>
        <end position="56"/>
    </location>
</feature>
<sequence length="120" mass="13230">MKTRSGRATRVTPANKHSTTTADASARRSETGRAGTMTTRNSPPTVPVTSSSIMPPYAMDVSHPAVVKWKRERQEYEDAIEARCAATGEGKSKALRSFKNSFNRNLLKTLCKLEWGTTIE</sequence>
<dbReference type="Proteomes" id="UP000018948">
    <property type="component" value="Unassembled WGS sequence"/>
</dbReference>